<dbReference type="InterPro" id="IPR036962">
    <property type="entry name" value="Glyco_hydro_3_N_sf"/>
</dbReference>
<reference evidence="6 7" key="1">
    <citation type="submission" date="2018-08" db="EMBL/GenBank/DDBJ databases">
        <title>A genome reference for cultivated species of the human gut microbiota.</title>
        <authorList>
            <person name="Zou Y."/>
            <person name="Xue W."/>
            <person name="Luo G."/>
        </authorList>
    </citation>
    <scope>NUCLEOTIDE SEQUENCE [LARGE SCALE GENOMIC DNA]</scope>
    <source>
        <strain evidence="6 7">AM23-13</strain>
    </source>
</reference>
<keyword evidence="4" id="KW-0326">Glycosidase</keyword>
<dbReference type="EMBL" id="QRHW01000014">
    <property type="protein sequence ID" value="RHG07894.1"/>
    <property type="molecule type" value="Genomic_DNA"/>
</dbReference>
<dbReference type="InterPro" id="IPR013783">
    <property type="entry name" value="Ig-like_fold"/>
</dbReference>
<sequence>MPERTGSMRTRSIHKAALTDAVTSLEESGKKLAYKAAVEGIVLLENDGSLPLKAGKIALYGAGAKKTIKGGTGSGEVNERHAVSAFEGLEQSGFTVTTMRWIEDYDQAFEEGEQEYAEEFRKKLSPKNLSDFMNLMSSPYRYPYGRAIQEKDIEESDTDSCIYVVSRQAGEGADRKLDKNEYGLSEIERINIAFCAERYKKLIVVINVGGVFDLNFLNEISGINTVIFMGELGTMGGLALADVISGKQTPSGKLTDTWAKHYRDLPFADEYSYLNGNLDEEYYREGIYVGYRYFDTFHVTPRYPFGYGMSYTNFAIRFEQMQMEGTKIHVYTEVENTGRIYDGKEVVQIYVSCPNGELKKEAQRLTAFHKTKLLKPGEKEKLILSFDLRDMTSYREKDAATVLEKGEYVIRLGNSSRNTRVCGILRLSSEIITEKHSHICKIPMHVTELEQKEEDILHATCDCRQNWGRGCEIIIENMEKIRSIPVEEDKITEVVHEYGPVKIYSSEETDAVMERLTLRDMAELSVGGGMTGSRFFEAPGAAGVTCTTLEQKGIPNVVMADGPAGLRLNKVSSVSFTGKVKGIEPNISCMKYLPEPVKKIMLGNPDSPNLLYQFTTAFPSGISLASSWNLELAEEVGNAVGKEMECYGVTYWLAPGLNIHRNPLCGRNFEYYSEDPLVSGKFAAAITKGVQKNRGCYVTLKHFCCNNQEDNRNKTNVNVNERALREIYLKGFEIAVKEAGPGAIMSSYNKVNGKYVNNSYRLLTQVLRNEWGFDGFVMTDWFATGRKYGNSAHAIASGNDLIMPGSAGAVDEIVKAVSKGVILEEDVKRSAANVLRGVLSSRIYQGFTRMYMKK</sequence>
<dbReference type="SUPFAM" id="SSF52279">
    <property type="entry name" value="Beta-D-glucan exohydrolase, C-terminal domain"/>
    <property type="match status" value="1"/>
</dbReference>
<dbReference type="PROSITE" id="PS00775">
    <property type="entry name" value="GLYCOSYL_HYDROL_F3"/>
    <property type="match status" value="1"/>
</dbReference>
<dbReference type="SMART" id="SM01217">
    <property type="entry name" value="Fn3_like"/>
    <property type="match status" value="1"/>
</dbReference>
<feature type="domain" description="Fibronectin type III-like" evidence="5">
    <location>
        <begin position="345"/>
        <end position="416"/>
    </location>
</feature>
<dbReference type="PANTHER" id="PTHR42715:SF10">
    <property type="entry name" value="BETA-GLUCOSIDASE"/>
    <property type="match status" value="1"/>
</dbReference>
<keyword evidence="2 4" id="KW-0378">Hydrolase</keyword>
<evidence type="ECO:0000256" key="4">
    <source>
        <dbReference type="RuleBase" id="RU361161"/>
    </source>
</evidence>
<dbReference type="InterPro" id="IPR002772">
    <property type="entry name" value="Glyco_hydro_3_C"/>
</dbReference>
<dbReference type="Pfam" id="PF14310">
    <property type="entry name" value="Fn3-like"/>
    <property type="match status" value="1"/>
</dbReference>
<dbReference type="InterPro" id="IPR036881">
    <property type="entry name" value="Glyco_hydro_3_C_sf"/>
</dbReference>
<dbReference type="GO" id="GO:0005975">
    <property type="term" value="P:carbohydrate metabolic process"/>
    <property type="evidence" value="ECO:0007669"/>
    <property type="project" value="InterPro"/>
</dbReference>
<proteinExistence type="inferred from homology"/>
<keyword evidence="3" id="KW-0119">Carbohydrate metabolism</keyword>
<organism evidence="6 7">
    <name type="scientific">Dorea longicatena</name>
    <dbReference type="NCBI Taxonomy" id="88431"/>
    <lineage>
        <taxon>Bacteria</taxon>
        <taxon>Bacillati</taxon>
        <taxon>Bacillota</taxon>
        <taxon>Clostridia</taxon>
        <taxon>Lachnospirales</taxon>
        <taxon>Lachnospiraceae</taxon>
        <taxon>Dorea</taxon>
    </lineage>
</organism>
<dbReference type="PRINTS" id="PR00133">
    <property type="entry name" value="GLHYDRLASE3"/>
</dbReference>
<dbReference type="Gene3D" id="2.60.40.10">
    <property type="entry name" value="Immunoglobulins"/>
    <property type="match status" value="1"/>
</dbReference>
<dbReference type="InterPro" id="IPR026891">
    <property type="entry name" value="Fn3-like"/>
</dbReference>
<dbReference type="Gene3D" id="3.40.50.1700">
    <property type="entry name" value="Glycoside hydrolase family 3 C-terminal domain"/>
    <property type="match status" value="1"/>
</dbReference>
<evidence type="ECO:0000256" key="1">
    <source>
        <dbReference type="ARBA" id="ARBA00005336"/>
    </source>
</evidence>
<name>A0A414S1C6_9FIRM</name>
<dbReference type="InterPro" id="IPR001764">
    <property type="entry name" value="Glyco_hydro_3_N"/>
</dbReference>
<dbReference type="Pfam" id="PF01915">
    <property type="entry name" value="Glyco_hydro_3_C"/>
    <property type="match status" value="1"/>
</dbReference>
<dbReference type="InterPro" id="IPR050288">
    <property type="entry name" value="Cellulose_deg_GH3"/>
</dbReference>
<accession>A0A414S1C6</accession>
<dbReference type="InterPro" id="IPR019800">
    <property type="entry name" value="Glyco_hydro_3_AS"/>
</dbReference>
<gene>
    <name evidence="6" type="ORF">DW641_09330</name>
</gene>
<dbReference type="AlphaFoldDB" id="A0A414S1C6"/>
<dbReference type="Gene3D" id="3.20.20.300">
    <property type="entry name" value="Glycoside hydrolase, family 3, N-terminal domain"/>
    <property type="match status" value="1"/>
</dbReference>
<evidence type="ECO:0000313" key="6">
    <source>
        <dbReference type="EMBL" id="RHG07894.1"/>
    </source>
</evidence>
<dbReference type="Proteomes" id="UP000284112">
    <property type="component" value="Unassembled WGS sequence"/>
</dbReference>
<comment type="similarity">
    <text evidence="1 4">Belongs to the glycosyl hydrolase 3 family.</text>
</comment>
<dbReference type="InterPro" id="IPR017853">
    <property type="entry name" value="GH"/>
</dbReference>
<dbReference type="PANTHER" id="PTHR42715">
    <property type="entry name" value="BETA-GLUCOSIDASE"/>
    <property type="match status" value="1"/>
</dbReference>
<dbReference type="SUPFAM" id="SSF51445">
    <property type="entry name" value="(Trans)glycosidases"/>
    <property type="match status" value="1"/>
</dbReference>
<evidence type="ECO:0000313" key="7">
    <source>
        <dbReference type="Proteomes" id="UP000284112"/>
    </source>
</evidence>
<evidence type="ECO:0000259" key="5">
    <source>
        <dbReference type="SMART" id="SM01217"/>
    </source>
</evidence>
<protein>
    <recommendedName>
        <fullName evidence="5">Fibronectin type III-like domain-containing protein</fullName>
    </recommendedName>
</protein>
<dbReference type="GO" id="GO:0004553">
    <property type="term" value="F:hydrolase activity, hydrolyzing O-glycosyl compounds"/>
    <property type="evidence" value="ECO:0007669"/>
    <property type="project" value="InterPro"/>
</dbReference>
<evidence type="ECO:0000256" key="3">
    <source>
        <dbReference type="ARBA" id="ARBA00023277"/>
    </source>
</evidence>
<comment type="caution">
    <text evidence="6">The sequence shown here is derived from an EMBL/GenBank/DDBJ whole genome shotgun (WGS) entry which is preliminary data.</text>
</comment>
<dbReference type="Pfam" id="PF00933">
    <property type="entry name" value="Glyco_hydro_3"/>
    <property type="match status" value="1"/>
</dbReference>
<evidence type="ECO:0000256" key="2">
    <source>
        <dbReference type="ARBA" id="ARBA00022801"/>
    </source>
</evidence>